<reference evidence="2 3" key="1">
    <citation type="journal article" date="2022" name="G3 (Bethesda)">
        <title>Evaluating Illumina-, Nanopore-, and PacBio-based genome assembly strategies with the bald notothen, Trematomus borchgrevinki.</title>
        <authorList>
            <person name="Rayamajhi N."/>
            <person name="Cheng C.C."/>
            <person name="Catchen J.M."/>
        </authorList>
    </citation>
    <scope>NUCLEOTIDE SEQUENCE [LARGE SCALE GENOMIC DNA]</scope>
    <source>
        <strain evidence="2">AGRC-2024</strain>
    </source>
</reference>
<name>A0ABD2HQ46_PAGBO</name>
<dbReference type="AlphaFoldDB" id="A0ABD2HQ46"/>
<feature type="compositionally biased region" description="Basic and acidic residues" evidence="1">
    <location>
        <begin position="434"/>
        <end position="459"/>
    </location>
</feature>
<evidence type="ECO:0000313" key="2">
    <source>
        <dbReference type="EMBL" id="KAL3067541.1"/>
    </source>
</evidence>
<feature type="region of interest" description="Disordered" evidence="1">
    <location>
        <begin position="372"/>
        <end position="459"/>
    </location>
</feature>
<feature type="compositionally biased region" description="Low complexity" evidence="1">
    <location>
        <begin position="404"/>
        <end position="425"/>
    </location>
</feature>
<feature type="region of interest" description="Disordered" evidence="1">
    <location>
        <begin position="71"/>
        <end position="93"/>
    </location>
</feature>
<evidence type="ECO:0000256" key="1">
    <source>
        <dbReference type="SAM" id="MobiDB-lite"/>
    </source>
</evidence>
<feature type="compositionally biased region" description="Basic and acidic residues" evidence="1">
    <location>
        <begin position="570"/>
        <end position="583"/>
    </location>
</feature>
<feature type="compositionally biased region" description="Basic and acidic residues" evidence="1">
    <location>
        <begin position="331"/>
        <end position="342"/>
    </location>
</feature>
<gene>
    <name evidence="2" type="ORF">OYC64_017295</name>
</gene>
<keyword evidence="3" id="KW-1185">Reference proteome</keyword>
<feature type="region of interest" description="Disordered" evidence="1">
    <location>
        <begin position="809"/>
        <end position="831"/>
    </location>
</feature>
<accession>A0ABD2HQ46</accession>
<feature type="compositionally biased region" description="Polar residues" evidence="1">
    <location>
        <begin position="584"/>
        <end position="606"/>
    </location>
</feature>
<organism evidence="2 3">
    <name type="scientific">Pagothenia borchgrevinki</name>
    <name type="common">Bald rockcod</name>
    <name type="synonym">Trematomus borchgrevinki</name>
    <dbReference type="NCBI Taxonomy" id="8213"/>
    <lineage>
        <taxon>Eukaryota</taxon>
        <taxon>Metazoa</taxon>
        <taxon>Chordata</taxon>
        <taxon>Craniata</taxon>
        <taxon>Vertebrata</taxon>
        <taxon>Euteleostomi</taxon>
        <taxon>Actinopterygii</taxon>
        <taxon>Neopterygii</taxon>
        <taxon>Teleostei</taxon>
        <taxon>Neoteleostei</taxon>
        <taxon>Acanthomorphata</taxon>
        <taxon>Eupercaria</taxon>
        <taxon>Perciformes</taxon>
        <taxon>Notothenioidei</taxon>
        <taxon>Nototheniidae</taxon>
        <taxon>Pagothenia</taxon>
    </lineage>
</organism>
<reference evidence="2 3" key="2">
    <citation type="journal article" date="2024" name="G3 (Bethesda)">
        <title>The genome of the cryopelagic Antarctic bald notothen, Trematomus borchgrevinki.</title>
        <authorList>
            <person name="Rayamajhi N."/>
            <person name="Rivera-Colon A.G."/>
            <person name="Minhas B.F."/>
            <person name="Cheng C.C."/>
            <person name="Catchen J.M."/>
        </authorList>
    </citation>
    <scope>NUCLEOTIDE SEQUENCE [LARGE SCALE GENOMIC DNA]</scope>
    <source>
        <strain evidence="2">AGRC-2024</strain>
    </source>
</reference>
<feature type="compositionally biased region" description="Basic and acidic residues" evidence="1">
    <location>
        <begin position="372"/>
        <end position="382"/>
    </location>
</feature>
<feature type="region of interest" description="Disordered" evidence="1">
    <location>
        <begin position="755"/>
        <end position="796"/>
    </location>
</feature>
<dbReference type="Proteomes" id="UP001619887">
    <property type="component" value="Unassembled WGS sequence"/>
</dbReference>
<proteinExistence type="predicted"/>
<feature type="compositionally biased region" description="Polar residues" evidence="1">
    <location>
        <begin position="317"/>
        <end position="326"/>
    </location>
</feature>
<comment type="caution">
    <text evidence="2">The sequence shown here is derived from an EMBL/GenBank/DDBJ whole genome shotgun (WGS) entry which is preliminary data.</text>
</comment>
<feature type="compositionally biased region" description="Polar residues" evidence="1">
    <location>
        <begin position="392"/>
        <end position="403"/>
    </location>
</feature>
<feature type="region of interest" description="Disordered" evidence="1">
    <location>
        <begin position="570"/>
        <end position="606"/>
    </location>
</feature>
<sequence length="831" mass="96053">MPYKQSREICTQIIKHDVNNSIENAPRTNIEWDTYCEYSRPTVGEAHSSMIVNVEHERLSPSFHNVYIKDSEVQDPDGEPLPSDEEDPELSRKRKELREIEERIMFKKAAIALKAVEPTLPNVSSNAATYKGATLKDRVNVILQKRNPAGFNSMFWSHRERMHSSRLSKDSLLQNNHPLKLRVKALMKRRCSDPARRECGETPPFPPSLSFTSPAKEETIVNEGFQRFLSVLNKGVDIDFLSRIVNDDDEDLPSGEQLLTTQPPAVEKEPHPSFRSEGQRSNSEASLPGFSQTNRGHDTFCIPGDEESRNEGGESKFGSSIRSKSPVSVVKKNEEEDKPKVDVQREQLQNILKTLGLNLEVEEMSKLEDRTQERLYGKKNEDTNVEGCRGAQESQQSGPQRHFSNSSSSSSSRSTKSRSLSPSLPMRQCSPSRNLERKSEQTYSRERRDRIIDNSRDGSRDRFIDRSRERIIDRSRDRSRDRVIDRSRERIIDRSRDRFRDRSRDRIIDRSRDRSRDRIIDRSRDRSRDRIIDRSRDRSRDRFRDRSRERIIDRSRERIRDNSKNRIGDRSREIVIDRSRDGSRNSLTQNQTNPHPKPDNCSTFPQCSLSEDSQYTAYDKGTYSSATNTYWGQTQVSVPPSLYPGEGPYPLNPYHNFPDSVGEPHMVNPYHNPLDTNFSVNPDLSMSEGQVASFSTNRCLQVIDSTQQCVMKKNTTKNTTKSYKKKLSARRIRKVQYWENVIAKREQKTILSEVPKAEAEVDPPPFPPKLQENNIEHVSQPEPIHKEKRQPTEEEVKANLRKTLEAFNQKVKQRVPQPNFPSPHTDYEDAS</sequence>
<feature type="region of interest" description="Disordered" evidence="1">
    <location>
        <begin position="247"/>
        <end position="342"/>
    </location>
</feature>
<dbReference type="EMBL" id="JBIYXZ010002068">
    <property type="protein sequence ID" value="KAL3067541.1"/>
    <property type="molecule type" value="Genomic_DNA"/>
</dbReference>
<protein>
    <submittedName>
        <fullName evidence="2">Uncharacterized protein</fullName>
    </submittedName>
</protein>
<feature type="compositionally biased region" description="Polar residues" evidence="1">
    <location>
        <begin position="279"/>
        <end position="294"/>
    </location>
</feature>
<evidence type="ECO:0000313" key="3">
    <source>
        <dbReference type="Proteomes" id="UP001619887"/>
    </source>
</evidence>
<feature type="compositionally biased region" description="Acidic residues" evidence="1">
    <location>
        <begin position="73"/>
        <end position="88"/>
    </location>
</feature>
<feature type="compositionally biased region" description="Basic and acidic residues" evidence="1">
    <location>
        <begin position="783"/>
        <end position="796"/>
    </location>
</feature>
<feature type="compositionally biased region" description="Basic and acidic residues" evidence="1">
    <location>
        <begin position="266"/>
        <end position="278"/>
    </location>
</feature>